<keyword evidence="2" id="KW-0624">Polysaccharide degradation</keyword>
<keyword evidence="2" id="KW-0119">Carbohydrate metabolism</keyword>
<dbReference type="SUPFAM" id="SSF49899">
    <property type="entry name" value="Concanavalin A-like lectins/glucanases"/>
    <property type="match status" value="1"/>
</dbReference>
<dbReference type="InterPro" id="IPR002594">
    <property type="entry name" value="GH12"/>
</dbReference>
<name>A0ABP8CYM8_9ACTN</name>
<dbReference type="Pfam" id="PF00652">
    <property type="entry name" value="Ricin_B_lectin"/>
    <property type="match status" value="1"/>
</dbReference>
<dbReference type="Proteomes" id="UP001500620">
    <property type="component" value="Unassembled WGS sequence"/>
</dbReference>
<evidence type="ECO:0000313" key="5">
    <source>
        <dbReference type="Proteomes" id="UP001500620"/>
    </source>
</evidence>
<organism evidence="4 5">
    <name type="scientific">Dactylosporangium darangshiense</name>
    <dbReference type="NCBI Taxonomy" id="579108"/>
    <lineage>
        <taxon>Bacteria</taxon>
        <taxon>Bacillati</taxon>
        <taxon>Actinomycetota</taxon>
        <taxon>Actinomycetes</taxon>
        <taxon>Micromonosporales</taxon>
        <taxon>Micromonosporaceae</taxon>
        <taxon>Dactylosporangium</taxon>
    </lineage>
</organism>
<dbReference type="Gene3D" id="2.80.10.50">
    <property type="match status" value="2"/>
</dbReference>
<dbReference type="EMBL" id="BAABAT010000002">
    <property type="protein sequence ID" value="GAA4244832.1"/>
    <property type="molecule type" value="Genomic_DNA"/>
</dbReference>
<gene>
    <name evidence="4" type="ORF">GCM10022255_009440</name>
</gene>
<proteinExistence type="inferred from homology"/>
<accession>A0ABP8CYM8</accession>
<dbReference type="PROSITE" id="PS50231">
    <property type="entry name" value="RICIN_B_LECTIN"/>
    <property type="match status" value="1"/>
</dbReference>
<evidence type="ECO:0000256" key="2">
    <source>
        <dbReference type="RuleBase" id="RU361163"/>
    </source>
</evidence>
<dbReference type="InterPro" id="IPR013320">
    <property type="entry name" value="ConA-like_dom_sf"/>
</dbReference>
<evidence type="ECO:0000256" key="1">
    <source>
        <dbReference type="ARBA" id="ARBA00005519"/>
    </source>
</evidence>
<reference evidence="5" key="1">
    <citation type="journal article" date="2019" name="Int. J. Syst. Evol. Microbiol.">
        <title>The Global Catalogue of Microorganisms (GCM) 10K type strain sequencing project: providing services to taxonomists for standard genome sequencing and annotation.</title>
        <authorList>
            <consortium name="The Broad Institute Genomics Platform"/>
            <consortium name="The Broad Institute Genome Sequencing Center for Infectious Disease"/>
            <person name="Wu L."/>
            <person name="Ma J."/>
        </authorList>
    </citation>
    <scope>NUCLEOTIDE SEQUENCE [LARGE SCALE GENOMIC DNA]</scope>
    <source>
        <strain evidence="5">JCM 17441</strain>
    </source>
</reference>
<dbReference type="PANTHER" id="PTHR34002:SF9">
    <property type="entry name" value="XYLOGLUCAN-SPECIFIC ENDO-BETA-1,4-GLUCANASE A"/>
    <property type="match status" value="1"/>
</dbReference>
<dbReference type="SMART" id="SM00458">
    <property type="entry name" value="RICIN"/>
    <property type="match status" value="1"/>
</dbReference>
<evidence type="ECO:0000313" key="4">
    <source>
        <dbReference type="EMBL" id="GAA4244832.1"/>
    </source>
</evidence>
<protein>
    <recommendedName>
        <fullName evidence="3">Ricin B lectin domain-containing protein</fullName>
    </recommendedName>
</protein>
<dbReference type="Gene3D" id="2.60.120.180">
    <property type="match status" value="1"/>
</dbReference>
<dbReference type="InterPro" id="IPR013319">
    <property type="entry name" value="GH11/12"/>
</dbReference>
<dbReference type="PANTHER" id="PTHR34002">
    <property type="entry name" value="BLR1656 PROTEIN"/>
    <property type="match status" value="1"/>
</dbReference>
<evidence type="ECO:0000259" key="3">
    <source>
        <dbReference type="SMART" id="SM00458"/>
    </source>
</evidence>
<keyword evidence="2" id="KW-0378">Hydrolase</keyword>
<keyword evidence="5" id="KW-1185">Reference proteome</keyword>
<dbReference type="SUPFAM" id="SSF50370">
    <property type="entry name" value="Ricin B-like lectins"/>
    <property type="match status" value="1"/>
</dbReference>
<keyword evidence="2" id="KW-0326">Glycosidase</keyword>
<comment type="similarity">
    <text evidence="1 2">Belongs to the glycosyl hydrolase 12 (cellulase H) family.</text>
</comment>
<dbReference type="InterPro" id="IPR035992">
    <property type="entry name" value="Ricin_B-like_lectins"/>
</dbReference>
<dbReference type="InterPro" id="IPR000772">
    <property type="entry name" value="Ricin_B_lectin"/>
</dbReference>
<dbReference type="CDD" id="cd23451">
    <property type="entry name" value="beta-trefoil_Ricin_laminarinase"/>
    <property type="match status" value="1"/>
</dbReference>
<dbReference type="Pfam" id="PF01670">
    <property type="entry name" value="Glyco_hydro_12"/>
    <property type="match status" value="1"/>
</dbReference>
<comment type="caution">
    <text evidence="4">The sequence shown here is derived from an EMBL/GenBank/DDBJ whole genome shotgun (WGS) entry which is preliminary data.</text>
</comment>
<feature type="domain" description="Ricin B lectin" evidence="3">
    <location>
        <begin position="174"/>
        <end position="296"/>
    </location>
</feature>
<sequence length="297" mass="30748">MSYPSIFYGCHYTLCSPGTALPKQVSTIGTAPSSISYTYVGNATFDASYDIWMDPTPKTNGVNQQEIMIWFNRTGGVQPVGAATGTASIGGRSWTVWTGNNGGNNVVSYVAPAAITSWSFDIKPFLLDSISRGYGASNWYLTSVQAGFEPWRGGVGLAVTSFSSSVTNATGGGGHAITGIGGKCVDVAAANPANGTQVQLYTCNGTAAQQWTVGTDGTVRALGRCLDVAAANSANGTRVQLYDCNGTAAQRWTAGTDQTLRALGKCLDAAGASSADGTPLQIWDCAGSTNQKWTITG</sequence>